<dbReference type="GO" id="GO:0005634">
    <property type="term" value="C:nucleus"/>
    <property type="evidence" value="ECO:0007669"/>
    <property type="project" value="TreeGrafter"/>
</dbReference>
<dbReference type="SUPFAM" id="SSF54495">
    <property type="entry name" value="UBC-like"/>
    <property type="match status" value="1"/>
</dbReference>
<evidence type="ECO:0000256" key="2">
    <source>
        <dbReference type="ARBA" id="ARBA00022786"/>
    </source>
</evidence>
<evidence type="ECO:0000256" key="4">
    <source>
        <dbReference type="SAM" id="MobiDB-lite"/>
    </source>
</evidence>
<evidence type="ECO:0000256" key="1">
    <source>
        <dbReference type="ARBA" id="ARBA00022679"/>
    </source>
</evidence>
<gene>
    <name evidence="6" type="ORF">EWB00_001094</name>
</gene>
<evidence type="ECO:0000256" key="3">
    <source>
        <dbReference type="SAM" id="Coils"/>
    </source>
</evidence>
<dbReference type="Proteomes" id="UP000311919">
    <property type="component" value="Unassembled WGS sequence"/>
</dbReference>
<keyword evidence="7" id="KW-1185">Reference proteome</keyword>
<evidence type="ECO:0000313" key="6">
    <source>
        <dbReference type="EMBL" id="TNN15698.1"/>
    </source>
</evidence>
<evidence type="ECO:0000313" key="7">
    <source>
        <dbReference type="Proteomes" id="UP000311919"/>
    </source>
</evidence>
<comment type="caution">
    <text evidence="6">The sequence shown here is derived from an EMBL/GenBank/DDBJ whole genome shotgun (WGS) entry which is preliminary data.</text>
</comment>
<dbReference type="GO" id="GO:0016740">
    <property type="term" value="F:transferase activity"/>
    <property type="evidence" value="ECO:0007669"/>
    <property type="project" value="UniProtKB-KW"/>
</dbReference>
<name>A0A4Z2DH06_SCHJA</name>
<dbReference type="InterPro" id="IPR001370">
    <property type="entry name" value="BIR_rpt"/>
</dbReference>
<organism evidence="6 7">
    <name type="scientific">Schistosoma japonicum</name>
    <name type="common">Blood fluke</name>
    <dbReference type="NCBI Taxonomy" id="6182"/>
    <lineage>
        <taxon>Eukaryota</taxon>
        <taxon>Metazoa</taxon>
        <taxon>Spiralia</taxon>
        <taxon>Lophotrochozoa</taxon>
        <taxon>Platyhelminthes</taxon>
        <taxon>Trematoda</taxon>
        <taxon>Digenea</taxon>
        <taxon>Strigeidida</taxon>
        <taxon>Schistosomatoidea</taxon>
        <taxon>Schistosomatidae</taxon>
        <taxon>Schistosoma</taxon>
    </lineage>
</organism>
<keyword evidence="3" id="KW-0175">Coiled coil</keyword>
<dbReference type="CDD" id="cd00022">
    <property type="entry name" value="BIR"/>
    <property type="match status" value="1"/>
</dbReference>
<dbReference type="OrthoDB" id="2196114at2759"/>
<protein>
    <submittedName>
        <fullName evidence="6">Baculoviral IAP repeat-containing protein</fullName>
    </submittedName>
</protein>
<dbReference type="STRING" id="6182.A0A4Z2DH06"/>
<dbReference type="PROSITE" id="PS50127">
    <property type="entry name" value="UBC_2"/>
    <property type="match status" value="1"/>
</dbReference>
<sequence>MGMSSIWPCASCFFPPLGITLLANDKGVVRIYDAQTGRFEKETDLVTYLSNKSTYISLGYFSSNERLIIIKETEFNARGHLNGIILLRGFLDRPIQLKTEKISLEFDSSQGPVLELILSCNERLSTKYGNLITNSHNCQNPKWKTFTISGSYESLYGFFDNMQHQNVNNSVAAATTLFSSILHRLTRALMDSDSILFFTAMREPFIMQNEAHRRLTFTHWPHVNYQWATSSSLAEAGFYYRSKFPSDIVFCFECLVSVGSWEPSDEPWSEHMRHSPRCSFVSSQYSRNIPSIFSWSTETAQTQSISDNPIMVLTTTTSKDFVATSTIDGGITIWDVSYYNRRSLEFNLVDVLNAYTAVRNKIIISKSQLQVHCGCLLASNSCTTELISLPSPPPSQLPKIHYLILGCCMPYSIFAKLYSCMHKTSIQAKIDDVGDSKKYQLCLIIIELIPLNSEQVMWISDSNSSSSTTTTLSLLSFQSISASNLFNLHSLPIDLIKYLPLIGHDEHTLESEALSGDDHEVDTDHDTIDDDHNDFENDFDEVTSNKSEVLHTNNVVADSMPKYTVSESSSVSSEIINNDFYRYIGLSEIVGEFVNHVKIVECQHKYSTNKTQSKIPSTSISLIKVLENKPPCLNETTDPVTCSDHSEYKKANGRGIGNLPKLIDVIPLYNVDHTPSKDIEFCNHCVQQILPLQLHTAFHSGNSTYSQGVLVSCGVSRSLLSHKKVFYETFDDNHQGIENGDLFLFGYDDCCASSDFLEYHPVLSETPLLHIKLPGCYCPVQMDVVSNVNDLHLCSLNSLYPPVRLQFNLRQSNQAVCNSSDNNNNINNEPKYTLESPLATETCDLSFCCFILTISNSLLQLNVYKDLLCYAQLIVSNPISVVMESNGNNDEVTNDSGTYTPQNIHFDTFTYCTGLGNLCLYTVNGEMCIYQLHNQEFFKYDMDKQKRIGLCSSILPIHKRDIDVSSYEPVDKFFPPTSSYSLNDLYAYSESPLEQCCILHQLINTMPVDSAVQVSFPDQIGWYEVELCRPMMSSATVANNNNNTNYFIESQDDLKSTQHVPTENDKTIQILSKLVTRYLQLEHESSVNKTKSMYGTSLNNCLPVTLKCASLAVQLSLSGGISSRLWEFNIKNWSAYQALIKETLEKSTVNSVDMNNNISSVIPNLTSQNKSSEYLLEINLPKVYSISHFMFHSTLKQYTELKSLPTVYITLLRKNASFNSPFVYSPSSSANSKCNESSSHVSILDHGLIVHDLNAPYIDDEYDCTQSPCKTEKQNYFNLDNELLSNYLKVPGRFYQMPTESIISPESLRKLNANIVAGPYLLSDFVDVNGRCSNIPMTSSELIKSRTRLFVLNIKIVAAINETSTSNLNCHSATTDSQQLPLLSDIFAQIGLSVHQFNNTFYDFPTVFALPSCNQSTTADDEHPSVSKIINTVPHKRAQLLAILRSMKLHEDCLHFLSSNYAWNNDSSKCKRLSTLSNISSVILDIMNWVVLMYFHELELPYDIISNLLNFAANNCENLVENLIVYGDNRESIQLGTKFILSLLKLEFIFIKYPSSNNSSYKKPALLHKLRNCLSTDNGSHDNNSGSKFIRWLLTCQTSGGYETLFSLLDLIISYSFHEYRSCTDDLSTKSLLHNSLKTLFVAVATFGEDFNRLQSLCRSPICLGPPTLLNLPIYKWTCFGSECLQSVASKLQNSQYEKSFTSISSTSTSNSYSTTTTLPVTTSISYANNNSHSTHLNYENIKNCYSVNKHVVSLNGIFTPKSYVSFITGSTFNDVIDSAQNTKCTTGKLHNHQTSNSQSTDQSLFILPSNDSFVHFADIFTLMRCNFVTNIDNSNNIQNIILQDLQDWPFYGLLDVEPLQFSLDKFSVQLNDDCDIERVDFFTGEPLPTNNSSSYEPKLSESQIKTNKHHLLTSAVSHLLNPVEAYHLVISRMHPGAHRSVTLSCHPLSVVNLLTDLIIPVNPCLQCITLEAILDELTDDGQSENKSLTTTTRLITASVDIGHSMLTLRDIYPPIEFTRLRISMVGRLDCPFTKARIHLGAYFGQNGLLKRFMNPSIDMVNLYNSIDLIQYLESIISSKTMVFISTQQCLVNTLSKYEKCEKISTVSSDNDNKQILSLYKQCYSLQYQLNWLDRVLNRLRNRHSPEKFHEYKKRIHEMSDDQMKMSLYPDKVKSILEHCLLCLLNHSNDILSVVQPISLSSSASFSLSEDDHTFVNYINKYCSPLLHNMIIYGTRSMQILAVGLTPLFAKINSLPSLNSPIKHHFLYKFINEFHAFENFPIAPSASIDDLSSSLVHETRRHLLFWAVLQRLIHSGMTSYLLSTSVRILHDVWNRTGNNSKENTNSEFLNNILLLIDAIVQNGYSSLLTVHRSFDSFLTALDLRQSSCSGQTGLNGLLKWHYRHQMFNTDRRNAMYPYCQTRTTRINDEIYTYDSLSQYQLCIVSFYRWHLEHLANLSSQYADNREYHCQIIKKDMFPLGALFVRRNIDSQASILLRSCIPDNIQQTNSSPSKHFVPLETYYVPQQRFLCMFGDDSSNIEYSLSQLLQILVNVALELLNDLLNSSMNTGTTMSRESILFHNCFIVCRLLGRICWHLSGDQIRQYFLRDGNISESRLFKFLFNFTRHIEHSSLLNDLIIECLCLILTRECVSDCPQTIKPDNYGDIKSTDLHKSQNKSWPYPNNSVINYNLQQTTDSLWHLLPSRLLTKAQSLLVKSFEGSSSDDHIHEQINKNDKCCHMTSSSENNGHFVLCEIFFNCINILLSDAKSVGHFVNGDDNKFQSVNAEHPYLINVLHLFCAIAGEPDFRPWKLPLNSETIEKCQCHVKTDLQINIELESLQNVLRLLDSFVKNADNQKNISTFVNYVDFLRDFYTLSLHFLAISAESTHLRLYILKSLSFSIFLNTVLTDYSLRAGVNRSCTLALEVLFTWFAYTKLDSIDFVYHPFDKFCLDQLTALFSRTINSSTQSTIIEGPCDLQAVLLTAICSRVKSVSSDQMMNSIAADNLPTHCDSLKHDIETLTITPCSSHTISNLPVDYLLHLVQILLNYIHQRLVYLNQQSLINNNNDNSNAYFLCFSCYATVVDEEHESYHKCYTLWSTLTSNYIRRKLITSSSANIEQNSDEKSSTTTSLLSNCSVSSIRQFTCCYLNGLCSASTAYSQILTNTVYNDKCLAYIIGNICRILTEVSNSIDNKQKLQVFFIQNIELFLSSLRFARVPLPLSTMITLSCLINGWKTLKHFSQLIMNHFRPYSTCDWLFYCVYLFINFSLSLDSTSSVITESSVTIKTDLLQSLLYPIPLNSCPLLLCLSLCITSNLNLLQHNNNYATFIFNAFINDIQEVSITSSSLIISSSSEKLCAINASELGQALLQQSLSYTIPYYQQSSTGNFQYLTQSLPIGLFGPISLFKKSSLEYWRSVVNLNYPYKQSVRLADCLPATTTSTCQCVNLFQSNQNVKNIGNSSSGFHHLNDVDCTSKHYQKSLIDFAPLSMIYSDMLDEQMTSLCNTLSIINGHEEHCNNIVFPLYLGNSSFSSASRTMSALKHSNDIDCSKNDPEKIKDSSVATRISGKFNLTEFLETNFVFHSDEASLQIIARLPILIQLECIQISMKNSAESASLSTVEVELYRDLPGAYQRSFISAHKSNKLSLSDCHTISFPPRLVSHVLIRLYRPRNHEKTLRVSSLRLLGRHANDRSFFLETCKIASTNADNLNVENALYKMRPVVLLHLLQNEILSQSLLPDVFYSCQFIKLLLQCLHTVSSNKQLSRCTRQLIHMVACHNETFEIINSVYNFTGISFDNIKVQNEHEWFYPPTDHVLQVDTTWKSCPSSAVLCERILLGILLNADNDSKNSLADYVLAQLLGNDDQLDCENVSFTSVSNSEEDYTDTDNFNSSYWYGPLAALTSTPNQRLFAWLCLHKNANQSSRIERILNWLGHLSESMLKDGTSFYNRNLNHWSQLILIFSSVLWSLGNVTDKAKMEESSNSWQKRVTFDLISSIYDLYTSVIKHHQVDLSRNDVDDEDFISDSAYEIKQFSKVLISLMCALCTIQPNVISTLLFKLLIIPTTSLYSGQQQDDFILNSQLKLFTAVFSSYHVINSMFSTKTITNTMDTTVSDNFFYSCCKWLSDYFSLTISSSAFTVHSALRRLHILTYFMQSNQYSSLQTNLGYLICQHFLSIIFSNSTVISSLMQPTTLSNNGLFGTNIYELSQLQQAIITLYQAVRRKLTVPFTKPRDQDHLCFTGSEFNLTCLTDRLIEIFKESFIKQNFKLSNFLSELLCIPPSSLSTTHVPIRQTIAVYAVTSNCPYTPSDLPWPVVGPPIVLNIDASQLPKSGLVTFLLQKLQQSVENNHLDYSIHPSLSQALLLININLLSSDCIRTNRVFERTLFVKHLRLIIYHLLHPFSTIHDATPNTNSSCSRISRPIKLINSTGMNTLNDFELCLIQHTPDIGHIISPVDWDNGIFLPEGYSDNWSIEQVNKFGCEYPPVGISHSRILCLAIRPCEHARFVFRQPSSLFSSKETFIRTIYNLSTPSFQSFTSVFLKSGLLNFIAKSIVRWHIPCLLMNRLEEGGSDCGELHIPLLSMKNNTDYWNKSMKYFHDYISRVFKPTDINQGKFFDFKLDVPDGGPRRRILTDEFNSIIPVHSIISYILLFRLTGYDVNLLNLIESLLSCASMTSRRLATYQTTLSYLPSYFIQLANPNSYLSLWEKTHGYMNYLSGTSNIHHKQTGDLIRSPSILPFHCLCYLYDNVHVDIQTSSLSLLELRWMHLNSGVLQLILSQMYVLSYGSCRNLPQRFELSEVRSYISNLSQSECYDNNEEDSLSLTIQSINELYTHFIKPACLNLEHELFPSLAVSSQVTTSGSYVVWEPKAYQVSQHLSSQTDFDSTATSSIPFISPESASNKVFSNKWAKGTGFATTTITNTSSDEMSATNEDSKRNLEFSMLRSKVEYEDQYAIVLCNALSGFLHTFMHSEVDSDQLFESIVNYFIIKLHLITFIINYLRNDSIMEIINRKALYKSVFRLIRVIALCPRLHWLLTFIQKDSDDMDDRLNQCFISQSFNNFHWYWQYVNVKVDDSILHSIHNEDFDDDGVCFTNTDSSCISVLVKHILSYLLIYKKHLSKLGLVSDESVESEKLLKQSSAKVTSNSFKLLQSHHSSDNTASNTYSGTLIRRPSIRYRDIYKQYSNNKDLSVNTDNDNNQTVLYMSKSLLNTTGVNCHSLTPKTNGSLLQLKSGFYDRYDDNDEDDTSNPVSRTELYTLVESTDGTNCDDDTAVDSKDHDNDNCSKEKDQQVNDENVRNKTQSTTYFNDQFKSNDSNEVSSHYSMNLSTSIMNNVVNNQFPNHLENDYPLNDKVETSNDNFASSGSSVVCLNQEMLTIFNELGTTFKLLKIILKYQQYDVSKSLNNSYHSAKRDTFGSEKFQTTLTEFQLANYGSDGSGNDNGNNSSYKRKIQSPSIHLNTLTTDNFYCAALKPIQFRTIKFFSVSVNNTVTSLVPHAYADLCSQSDGFVIIGGDTKKSSKCISLSSTPNPQVHLDQSNKLSSMSAATTSKLTTIPQNRSLHRLQHLAQEIVTLNMSLPLSENASVFVCCEENHFCLLKVLITGPPDTPYANGCFEFDIYTPPDYPMQPPLVEFCTTAKNTFRFNPNLYEDGKVCLSILNTWHGSTEERWNPQTSSLLQVLVSIQSLIFVSEPYFNEPGFECSMGTPKGVVVSYKYNARIRVATVRWAMINQLRHLPIGFEEVVLKHFLHRRSFIILQVEQWILEMHNHAQFKTVEVYVKELEDSLPILKMELNRLEERLSDWSTKRDQI</sequence>
<dbReference type="Gene3D" id="1.10.1170.10">
    <property type="entry name" value="Inhibitor Of Apoptosis Protein (2mihbC-IAP-1), Chain A"/>
    <property type="match status" value="1"/>
</dbReference>
<dbReference type="Gene3D" id="3.10.110.10">
    <property type="entry name" value="Ubiquitin Conjugating Enzyme"/>
    <property type="match status" value="1"/>
</dbReference>
<feature type="compositionally biased region" description="Basic and acidic residues" evidence="4">
    <location>
        <begin position="5267"/>
        <end position="5291"/>
    </location>
</feature>
<reference evidence="6 7" key="1">
    <citation type="submission" date="2019-03" db="EMBL/GenBank/DDBJ databases">
        <title>An improved genome assembly of the fluke Schistosoma japonicum.</title>
        <authorList>
            <person name="Hu W."/>
            <person name="Luo F."/>
            <person name="Yin M."/>
            <person name="Mo X."/>
            <person name="Sun C."/>
            <person name="Wu Q."/>
            <person name="Zhu B."/>
            <person name="Xiang M."/>
            <person name="Wang J."/>
            <person name="Wang Y."/>
            <person name="Zhang T."/>
            <person name="Xu B."/>
            <person name="Zheng H."/>
            <person name="Feng Z."/>
        </authorList>
    </citation>
    <scope>NUCLEOTIDE SEQUENCE [LARGE SCALE GENOMIC DNA]</scope>
    <source>
        <strain evidence="6">HuSjv2</strain>
        <tissue evidence="6">Worms</tissue>
    </source>
</reference>
<dbReference type="EMBL" id="SKCS01000143">
    <property type="protein sequence ID" value="TNN15698.1"/>
    <property type="molecule type" value="Genomic_DNA"/>
</dbReference>
<dbReference type="CDD" id="cd23810">
    <property type="entry name" value="UBCc_BIRC6"/>
    <property type="match status" value="1"/>
</dbReference>
<dbReference type="SMART" id="SM00212">
    <property type="entry name" value="UBCc"/>
    <property type="match status" value="1"/>
</dbReference>
<keyword evidence="1" id="KW-0808">Transferase</keyword>
<dbReference type="GO" id="GO:0043066">
    <property type="term" value="P:negative regulation of apoptotic process"/>
    <property type="evidence" value="ECO:0007669"/>
    <property type="project" value="TreeGrafter"/>
</dbReference>
<dbReference type="PANTHER" id="PTHR46116">
    <property type="entry name" value="(E3-INDEPENDENT) E2 UBIQUITIN-CONJUGATING ENZYME"/>
    <property type="match status" value="1"/>
</dbReference>
<dbReference type="GO" id="GO:0004869">
    <property type="term" value="F:cysteine-type endopeptidase inhibitor activity"/>
    <property type="evidence" value="ECO:0007669"/>
    <property type="project" value="TreeGrafter"/>
</dbReference>
<accession>A0A4Z2DH06</accession>
<keyword evidence="2" id="KW-0833">Ubl conjugation pathway</keyword>
<feature type="coiled-coil region" evidence="3">
    <location>
        <begin position="5772"/>
        <end position="5799"/>
    </location>
</feature>
<dbReference type="InterPro" id="IPR000608">
    <property type="entry name" value="UBC"/>
</dbReference>
<dbReference type="InterPro" id="IPR016135">
    <property type="entry name" value="UBQ-conjugating_enzyme/RWD"/>
</dbReference>
<evidence type="ECO:0000259" key="5">
    <source>
        <dbReference type="PROSITE" id="PS50127"/>
    </source>
</evidence>
<dbReference type="PROSITE" id="PS50143">
    <property type="entry name" value="BIR_REPEAT_2"/>
    <property type="match status" value="1"/>
</dbReference>
<proteinExistence type="predicted"/>
<dbReference type="PANTHER" id="PTHR46116:SF39">
    <property type="entry name" value="BACULOVIRAL IAP REPEAT-CONTAINING PROTEIN 6"/>
    <property type="match status" value="1"/>
</dbReference>
<feature type="domain" description="UBC core" evidence="5">
    <location>
        <begin position="5555"/>
        <end position="5722"/>
    </location>
</feature>
<dbReference type="SMART" id="SM00238">
    <property type="entry name" value="BIR"/>
    <property type="match status" value="1"/>
</dbReference>
<dbReference type="SUPFAM" id="SSF57924">
    <property type="entry name" value="Inhibitor of apoptosis (IAP) repeat"/>
    <property type="match status" value="1"/>
</dbReference>
<dbReference type="Pfam" id="PF00179">
    <property type="entry name" value="UQ_con"/>
    <property type="match status" value="1"/>
</dbReference>
<dbReference type="Pfam" id="PF00653">
    <property type="entry name" value="BIR"/>
    <property type="match status" value="1"/>
</dbReference>
<feature type="region of interest" description="Disordered" evidence="4">
    <location>
        <begin position="5257"/>
        <end position="5291"/>
    </location>
</feature>